<gene>
    <name evidence="1" type="ORF">OCOJLMKI_4841</name>
</gene>
<dbReference type="Proteomes" id="UP001055125">
    <property type="component" value="Unassembled WGS sequence"/>
</dbReference>
<comment type="caution">
    <text evidence="1">The sequence shown here is derived from an EMBL/GenBank/DDBJ whole genome shotgun (WGS) entry which is preliminary data.</text>
</comment>
<proteinExistence type="predicted"/>
<sequence>MALVIAITQECRSILHGTHEVDPDPSSFQITHQWCSVAATLNPSGTLDHTESNGVSEG</sequence>
<keyword evidence="2" id="KW-1185">Reference proteome</keyword>
<reference evidence="1" key="2">
    <citation type="submission" date="2021-08" db="EMBL/GenBank/DDBJ databases">
        <authorList>
            <person name="Tani A."/>
            <person name="Ola A."/>
            <person name="Ogura Y."/>
            <person name="Katsura K."/>
            <person name="Hayashi T."/>
        </authorList>
    </citation>
    <scope>NUCLEOTIDE SEQUENCE</scope>
    <source>
        <strain evidence="1">DSM 19015</strain>
    </source>
</reference>
<organism evidence="1 2">
    <name type="scientific">Methylobacterium iners</name>
    <dbReference type="NCBI Taxonomy" id="418707"/>
    <lineage>
        <taxon>Bacteria</taxon>
        <taxon>Pseudomonadati</taxon>
        <taxon>Pseudomonadota</taxon>
        <taxon>Alphaproteobacteria</taxon>
        <taxon>Hyphomicrobiales</taxon>
        <taxon>Methylobacteriaceae</taxon>
        <taxon>Methylobacterium</taxon>
    </lineage>
</organism>
<protein>
    <submittedName>
        <fullName evidence="1">Uncharacterized protein</fullName>
    </submittedName>
</protein>
<dbReference type="EMBL" id="BPQP01000095">
    <property type="protein sequence ID" value="GJD97608.1"/>
    <property type="molecule type" value="Genomic_DNA"/>
</dbReference>
<name>A0ABQ4S733_9HYPH</name>
<evidence type="ECO:0000313" key="2">
    <source>
        <dbReference type="Proteomes" id="UP001055125"/>
    </source>
</evidence>
<accession>A0ABQ4S733</accession>
<reference evidence="1" key="1">
    <citation type="journal article" date="2021" name="Front. Microbiol.">
        <title>Comprehensive Comparative Genomics and Phenotyping of Methylobacterium Species.</title>
        <authorList>
            <person name="Alessa O."/>
            <person name="Ogura Y."/>
            <person name="Fujitani Y."/>
            <person name="Takami H."/>
            <person name="Hayashi T."/>
            <person name="Sahin N."/>
            <person name="Tani A."/>
        </authorList>
    </citation>
    <scope>NUCLEOTIDE SEQUENCE</scope>
    <source>
        <strain evidence="1">DSM 19015</strain>
    </source>
</reference>
<evidence type="ECO:0000313" key="1">
    <source>
        <dbReference type="EMBL" id="GJD97608.1"/>
    </source>
</evidence>